<protein>
    <submittedName>
        <fullName evidence="1">Uncharacterized protein</fullName>
    </submittedName>
</protein>
<organism evidence="1 2">
    <name type="scientific">Nocardia africana</name>
    <dbReference type="NCBI Taxonomy" id="134964"/>
    <lineage>
        <taxon>Bacteria</taxon>
        <taxon>Bacillati</taxon>
        <taxon>Actinomycetota</taxon>
        <taxon>Actinomycetes</taxon>
        <taxon>Mycobacteriales</taxon>
        <taxon>Nocardiaceae</taxon>
        <taxon>Nocardia</taxon>
    </lineage>
</organism>
<dbReference type="Proteomes" id="UP001601521">
    <property type="component" value="Unassembled WGS sequence"/>
</dbReference>
<proteinExistence type="predicted"/>
<comment type="caution">
    <text evidence="1">The sequence shown here is derived from an EMBL/GenBank/DDBJ whole genome shotgun (WGS) entry which is preliminary data.</text>
</comment>
<evidence type="ECO:0000313" key="1">
    <source>
        <dbReference type="EMBL" id="MFF0454394.1"/>
    </source>
</evidence>
<keyword evidence="2" id="KW-1185">Reference proteome</keyword>
<dbReference type="RefSeq" id="WP_387251270.1">
    <property type="nucleotide sequence ID" value="NZ_JBIALX010000005.1"/>
</dbReference>
<name>A0ABW6NL73_9NOCA</name>
<evidence type="ECO:0000313" key="2">
    <source>
        <dbReference type="Proteomes" id="UP001601521"/>
    </source>
</evidence>
<dbReference type="EMBL" id="JBIALX010000005">
    <property type="protein sequence ID" value="MFF0454394.1"/>
    <property type="molecule type" value="Genomic_DNA"/>
</dbReference>
<gene>
    <name evidence="1" type="ORF">ACFYTH_13605</name>
</gene>
<sequence>MTRRSHIRRSSSRSISPHWSALFGILFDFDAVFDFDAEQVQLPSVTAGSPGPIQQVVARFDDPSVEGFDIRRCPFHFRALPATKTAPTTLGSVPMTTVPTASFSGMDRSTSFAEQVRRFLLAACGELERVGGAQLATGRGDAVVRRYVENEEAGS</sequence>
<reference evidence="1 2" key="1">
    <citation type="submission" date="2024-10" db="EMBL/GenBank/DDBJ databases">
        <title>The Natural Products Discovery Center: Release of the First 8490 Sequenced Strains for Exploring Actinobacteria Biosynthetic Diversity.</title>
        <authorList>
            <person name="Kalkreuter E."/>
            <person name="Kautsar S.A."/>
            <person name="Yang D."/>
            <person name="Bader C.D."/>
            <person name="Teijaro C.N."/>
            <person name="Fluegel L."/>
            <person name="Davis C.M."/>
            <person name="Simpson J.R."/>
            <person name="Lauterbach L."/>
            <person name="Steele A.D."/>
            <person name="Gui C."/>
            <person name="Meng S."/>
            <person name="Li G."/>
            <person name="Viehrig K."/>
            <person name="Ye F."/>
            <person name="Su P."/>
            <person name="Kiefer A.F."/>
            <person name="Nichols A."/>
            <person name="Cepeda A.J."/>
            <person name="Yan W."/>
            <person name="Fan B."/>
            <person name="Jiang Y."/>
            <person name="Adhikari A."/>
            <person name="Zheng C.-J."/>
            <person name="Schuster L."/>
            <person name="Cowan T.M."/>
            <person name="Smanski M.J."/>
            <person name="Chevrette M.G."/>
            <person name="De Carvalho L.P.S."/>
            <person name="Shen B."/>
        </authorList>
    </citation>
    <scope>NUCLEOTIDE SEQUENCE [LARGE SCALE GENOMIC DNA]</scope>
    <source>
        <strain evidence="1 2">NPDC004550</strain>
    </source>
</reference>
<accession>A0ABW6NL73</accession>